<dbReference type="InterPro" id="IPR051860">
    <property type="entry name" value="Plasmodium_CSP_Invasion"/>
</dbReference>
<evidence type="ECO:0000256" key="1">
    <source>
        <dbReference type="ARBA" id="ARBA00006241"/>
    </source>
</evidence>
<organism evidence="8">
    <name type="scientific">Attheya septentrionalis</name>
    <dbReference type="NCBI Taxonomy" id="420275"/>
    <lineage>
        <taxon>Eukaryota</taxon>
        <taxon>Sar</taxon>
        <taxon>Stramenopiles</taxon>
        <taxon>Ochrophyta</taxon>
        <taxon>Bacillariophyta</taxon>
        <taxon>Coscinodiscophyceae</taxon>
        <taxon>Chaetocerotophycidae</taxon>
        <taxon>Chaetocerotales</taxon>
        <taxon>Attheyaceae</taxon>
        <taxon>Attheya</taxon>
    </lineage>
</organism>
<protein>
    <recommendedName>
        <fullName evidence="2">Circumsporozoite protein</fullName>
    </recommendedName>
</protein>
<feature type="region of interest" description="Disordered" evidence="7">
    <location>
        <begin position="249"/>
        <end position="404"/>
    </location>
</feature>
<evidence type="ECO:0000256" key="7">
    <source>
        <dbReference type="SAM" id="MobiDB-lite"/>
    </source>
</evidence>
<comment type="similarity">
    <text evidence="1">Belongs to the plasmodium circumsporozoite protein family.</text>
</comment>
<gene>
    <name evidence="8" type="ORF">ASEP1449_LOCUS18946</name>
</gene>
<name>A0A7S2UTC9_9STRA</name>
<feature type="compositionally biased region" description="Low complexity" evidence="7">
    <location>
        <begin position="373"/>
        <end position="391"/>
    </location>
</feature>
<comment type="function">
    <text evidence="6">Essential sporozoite protein. In the mosquito vector, required for sporozoite development in the oocyst, migration through the vector hemolymph and entry into the vector salivary glands. In the vertebrate host, required for sporozoite migration through the host dermis and infection of host hepatocytes. Binds to highly sulfated heparan sulfate proteoglycans (HSPGs) on the surface of host hepatocytes.</text>
</comment>
<dbReference type="SUPFAM" id="SSF50965">
    <property type="entry name" value="Galactose oxidase, central domain"/>
    <property type="match status" value="1"/>
</dbReference>
<sequence length="484" mass="51103">MAVASETLNSQKGRVEVLRSSDVGLFAWELAGTFDGGTGDRLGYSLAIDHAGSRIAFGMPFNNGSTGMVRVHEYDGSEWVQVGTDLVGKSVVSLFGRSHDMSADGKTIVAGATGSYADGGITTNARGSILVYEEVDGVWQQVGVDLEGDATKEQFGRAVTMDSTGTRIAASSFKYNGHKGRVKVFNYNNETTGGWDMIIEVNGEATHERMGRGLSSLAMSNNGKILAIGSPLEDTGTNKTGKVLVVEEQDITSQPSGAPSTVPSVEPISEPSSQPSILPSLTPSNKPSDTNTIVPSSHPSYTPSSQPSLIPSGDPSVGPSRSPSTRPSDDPSTIPSSEPSAFPSLAPSNIPTEDPSSHPSQTPSFQPSPVPSGDPSVGPSSSSSTRPSDGPLTIPSSEPSFIPSTSPSDYIHQLVLVKFLRAGQHPCLVLTPVRIHQVSRVSGHLPPPVLVQTECHRPRRQKLLLRRSDRALRRVLFLETIASS</sequence>
<accession>A0A7S2UTC9</accession>
<dbReference type="EMBL" id="HBHQ01027951">
    <property type="protein sequence ID" value="CAD9827112.1"/>
    <property type="molecule type" value="Transcribed_RNA"/>
</dbReference>
<dbReference type="AlphaFoldDB" id="A0A7S2UTC9"/>
<comment type="function">
    <text evidence="5">In the vertebrate host, binds to highly sulfated heparan sulfate proteoglycans (HSPGs) on the surface of host hepatocytes and is required for sporozoite invasion of the host hepatocytes.</text>
</comment>
<evidence type="ECO:0000256" key="3">
    <source>
        <dbReference type="ARBA" id="ARBA00022522"/>
    </source>
</evidence>
<evidence type="ECO:0000256" key="5">
    <source>
        <dbReference type="ARBA" id="ARBA00033726"/>
    </source>
</evidence>
<feature type="compositionally biased region" description="Polar residues" evidence="7">
    <location>
        <begin position="394"/>
        <end position="404"/>
    </location>
</feature>
<evidence type="ECO:0000256" key="6">
    <source>
        <dbReference type="ARBA" id="ARBA00045806"/>
    </source>
</evidence>
<evidence type="ECO:0000256" key="4">
    <source>
        <dbReference type="ARBA" id="ARBA00022737"/>
    </source>
</evidence>
<keyword evidence="3" id="KW-0748">Sporozoite</keyword>
<keyword evidence="4" id="KW-0677">Repeat</keyword>
<proteinExistence type="inferred from homology"/>
<feature type="compositionally biased region" description="Polar residues" evidence="7">
    <location>
        <begin position="285"/>
        <end position="309"/>
    </location>
</feature>
<feature type="compositionally biased region" description="Low complexity" evidence="7">
    <location>
        <begin position="315"/>
        <end position="340"/>
    </location>
</feature>
<feature type="compositionally biased region" description="Low complexity" evidence="7">
    <location>
        <begin position="259"/>
        <end position="284"/>
    </location>
</feature>
<evidence type="ECO:0000313" key="8">
    <source>
        <dbReference type="EMBL" id="CAD9827112.1"/>
    </source>
</evidence>
<dbReference type="PANTHER" id="PTHR44826:SF3">
    <property type="entry name" value="SPORE COAT PROTEIN SP85"/>
    <property type="match status" value="1"/>
</dbReference>
<evidence type="ECO:0000256" key="2">
    <source>
        <dbReference type="ARBA" id="ARBA00021911"/>
    </source>
</evidence>
<reference evidence="8" key="1">
    <citation type="submission" date="2021-01" db="EMBL/GenBank/DDBJ databases">
        <authorList>
            <person name="Corre E."/>
            <person name="Pelletier E."/>
            <person name="Niang G."/>
            <person name="Scheremetjew M."/>
            <person name="Finn R."/>
            <person name="Kale V."/>
            <person name="Holt S."/>
            <person name="Cochrane G."/>
            <person name="Meng A."/>
            <person name="Brown T."/>
            <person name="Cohen L."/>
        </authorList>
    </citation>
    <scope>NUCLEOTIDE SEQUENCE</scope>
    <source>
        <strain evidence="8">CCMP2084</strain>
    </source>
</reference>
<dbReference type="InterPro" id="IPR011043">
    <property type="entry name" value="Gal_Oxase/kelch_b-propeller"/>
</dbReference>
<dbReference type="PANTHER" id="PTHR44826">
    <property type="entry name" value="SPORE COAT PROTEIN SP85"/>
    <property type="match status" value="1"/>
</dbReference>